<evidence type="ECO:0000313" key="1">
    <source>
        <dbReference type="EMBL" id="AWV34136.1"/>
    </source>
</evidence>
<organism evidence="1 2">
    <name type="scientific">Paenibacillus odorifer</name>
    <dbReference type="NCBI Taxonomy" id="189426"/>
    <lineage>
        <taxon>Bacteria</taxon>
        <taxon>Bacillati</taxon>
        <taxon>Bacillota</taxon>
        <taxon>Bacilli</taxon>
        <taxon>Bacillales</taxon>
        <taxon>Paenibacillaceae</taxon>
        <taxon>Paenibacillus</taxon>
    </lineage>
</organism>
<proteinExistence type="predicted"/>
<evidence type="ECO:0008006" key="3">
    <source>
        <dbReference type="Google" id="ProtNLM"/>
    </source>
</evidence>
<protein>
    <recommendedName>
        <fullName evidence="3">Aluminum resistance family protein</fullName>
    </recommendedName>
</protein>
<dbReference type="PANTHER" id="PTHR46658">
    <property type="entry name" value="CYS OR MET METABOLISM PYRIDOXAL-PHOSPHATE-DEPENDENT ENZYME"/>
    <property type="match status" value="1"/>
</dbReference>
<evidence type="ECO:0000313" key="2">
    <source>
        <dbReference type="Proteomes" id="UP000249163"/>
    </source>
</evidence>
<dbReference type="SUPFAM" id="SSF53383">
    <property type="entry name" value="PLP-dependent transferases"/>
    <property type="match status" value="1"/>
</dbReference>
<dbReference type="InterPro" id="IPR015421">
    <property type="entry name" value="PyrdxlP-dep_Trfase_major"/>
</dbReference>
<dbReference type="PANTHER" id="PTHR46658:SF1">
    <property type="entry name" value="CYS OR MET METABOLISM PYRIDOXAL-PHOSPHATE-DEPENDENT ENZYME"/>
    <property type="match status" value="1"/>
</dbReference>
<gene>
    <name evidence="1" type="ORF">CD191_16805</name>
</gene>
<dbReference type="Pfam" id="PF06838">
    <property type="entry name" value="Met_gamma_lyase"/>
    <property type="match status" value="1"/>
</dbReference>
<dbReference type="Gene3D" id="3.90.1150.60">
    <property type="entry name" value="Methioning gamme-lyase, C-terminal domain"/>
    <property type="match status" value="1"/>
</dbReference>
<dbReference type="AlphaFoldDB" id="A0AAD0KJ26"/>
<reference evidence="1 2" key="1">
    <citation type="submission" date="2017-06" db="EMBL/GenBank/DDBJ databases">
        <title>Complete genome sequence of Paenibacillus odorifer CBA7130.</title>
        <authorList>
            <person name="Nam Y.-D."/>
            <person name="Kang J."/>
            <person name="Chung W.-H."/>
        </authorList>
    </citation>
    <scope>NUCLEOTIDE SEQUENCE [LARGE SCALE GENOMIC DNA]</scope>
    <source>
        <strain evidence="1 2">CBA7130</strain>
    </source>
</reference>
<dbReference type="InterPro" id="IPR009651">
    <property type="entry name" value="Met_g_lyase_put"/>
</dbReference>
<dbReference type="EMBL" id="CP021965">
    <property type="protein sequence ID" value="AWV34136.1"/>
    <property type="molecule type" value="Genomic_DNA"/>
</dbReference>
<dbReference type="RefSeq" id="WP_111504371.1">
    <property type="nucleotide sequence ID" value="NZ_CP021965.1"/>
</dbReference>
<dbReference type="Proteomes" id="UP000249163">
    <property type="component" value="Chromosome"/>
</dbReference>
<name>A0AAD0KJ26_9BACL</name>
<dbReference type="Gene3D" id="3.40.640.10">
    <property type="entry name" value="Type I PLP-dependent aspartate aminotransferase-like (Major domain)"/>
    <property type="match status" value="1"/>
</dbReference>
<sequence>MAVFAEDILGAAESAEVEIEGAVKALDRIVDKNQWKVIEAFQRHQVSDYHFAGSTGYAYNDRGREVLDLVYADVFGAESALVRPHFASGTHTISTALFGVLRPGDELLYITGRPYDTLHKVIGQAGDGTGSLADFGITYREVALTSEGKIDWEEVALSINEKTKVIGIQRSRGYDWRASFTVAEIGDMTARVKSLKPDVIVFVDNCYGEFTEELEPPQVGVDLVAGSLIKNPGGGIAETGGYICGRRDLVELTAYRLTAPGIGGEVGAMLGTTRGLYQGLFMAPHTVGQALKGSIFAAAVFQRCGFETKPAWNEPRTDLIQAVSFDGPDHLIAFVQGIQRAAAVDSHVVPEPWDMPGYEHPVIMAAGTFIQGGSLELSADAPIRAPYIGYMQGGLTYSHVKYGVLMALQSMRDRKLLSENLTHH</sequence>
<accession>A0AAD0KJ26</accession>
<dbReference type="InterPro" id="IPR015424">
    <property type="entry name" value="PyrdxlP-dep_Trfase"/>
</dbReference>